<accession>A0AAV5A4R1</accession>
<proteinExistence type="predicted"/>
<dbReference type="GO" id="GO:0042147">
    <property type="term" value="P:retrograde transport, endosome to Golgi"/>
    <property type="evidence" value="ECO:0007669"/>
    <property type="project" value="InterPro"/>
</dbReference>
<dbReference type="AlphaFoldDB" id="A0AAV5A4R1"/>
<feature type="region of interest" description="Disordered" evidence="1">
    <location>
        <begin position="160"/>
        <end position="181"/>
    </location>
</feature>
<dbReference type="PANTHER" id="PTHR12820">
    <property type="entry name" value="VACUOLAR SORTING PROTEIN 53"/>
    <property type="match status" value="1"/>
</dbReference>
<dbReference type="PANTHER" id="PTHR12820:SF0">
    <property type="entry name" value="VACUOLAR PROTEIN SORTING-ASSOCIATED PROTEIN 53 HOMOLOG"/>
    <property type="match status" value="1"/>
</dbReference>
<dbReference type="GO" id="GO:0005829">
    <property type="term" value="C:cytosol"/>
    <property type="evidence" value="ECO:0007669"/>
    <property type="project" value="GOC"/>
</dbReference>
<evidence type="ECO:0000256" key="1">
    <source>
        <dbReference type="SAM" id="MobiDB-lite"/>
    </source>
</evidence>
<dbReference type="Proteomes" id="UP001050691">
    <property type="component" value="Unassembled WGS sequence"/>
</dbReference>
<evidence type="ECO:0000313" key="3">
    <source>
        <dbReference type="EMBL" id="GJJ08442.1"/>
    </source>
</evidence>
<feature type="region of interest" description="Disordered" evidence="1">
    <location>
        <begin position="862"/>
        <end position="881"/>
    </location>
</feature>
<dbReference type="InterPro" id="IPR039766">
    <property type="entry name" value="Vps53"/>
</dbReference>
<gene>
    <name evidence="3" type="ORF">Clacol_002658</name>
</gene>
<sequence>MTPGIPQTKTAEHLEQAKVGLSLKSDSTCNLVSESDEDIENAPVSSSHKIRSQATMYPEELTLSSRFNYYMAENANSEILSSGLIQSIQKILLLPAQPEDPLDNLSSQFNAVSCLNDLFPDESSLSSSKLEDASAQLVQLRAQTVGFIRGLRSELGVNLSDNKNVEGNQGSSASNGQESKDTQMSNIQEIISVGHIVSDLLLQTSRIREKSSESSHVVHEITRDIQLLDLAKRNLVTSINTLRRVSMLADGVSRLEVLVAASPRNYPEIAQTLSASKNLATLFKSSLRISRIAIILKRLQELQGELRSIMDTEFNSFFLRDSSKPRISSVVSNACLVVDVLGEDIRNHIIDHFCTLELKEYRRIFRASDEAGQLDNISRRFAYFKRLIAKYDADFARVFPIEWKVGYALCTKWNEITREDLSLALSKVSSKITVSELLDALQETTDFQAYLAQKFKMPYIDMLTQLGPVLGFGKPKPMSLSFEPHMGIFVDAQDKALSNLLTPHRGLKSRASLDDAPISIPTVDDQSIPINVLSSSTELFYFYAQNLEQCSKLSTKSMLADMFGVWQKWLRIYAEDVLMVCIKRSGILAPGISNLRPDRERRSLETRLGVNEIKQYSIVLNTADYCQVTAQELEEKVKEKIDNDFKERISLHAEKELFVSVISTAISALLKELEAVIDGPLLSLQRMPWTTLENVSGESIYVANLSQAVQDMVTVVREHVEQKKYLRNFYDKASRFTGASVLSFEDAWKFGKFNKAIMKSTSRLETLLKLVIAPVILDLKGTGRAEQNNLLDIFLTVTSTKPELESTSFLSSLDMDPGSVSGTHTIMSPAGSRVNLPNLLGNNGVVRQETGSIGGAFGALGLGSPTSEGASKSDGKKEPSRISEFRRLVSLVRRDAPT</sequence>
<evidence type="ECO:0000313" key="4">
    <source>
        <dbReference type="Proteomes" id="UP001050691"/>
    </source>
</evidence>
<name>A0AAV5A4R1_9AGAM</name>
<dbReference type="InterPro" id="IPR007234">
    <property type="entry name" value="Vps53_N"/>
</dbReference>
<feature type="compositionally biased region" description="Basic and acidic residues" evidence="1">
    <location>
        <begin position="871"/>
        <end position="881"/>
    </location>
</feature>
<dbReference type="Pfam" id="PF04100">
    <property type="entry name" value="Vps53_N"/>
    <property type="match status" value="1"/>
</dbReference>
<dbReference type="EMBL" id="BPWL01000003">
    <property type="protein sequence ID" value="GJJ08442.1"/>
    <property type="molecule type" value="Genomic_DNA"/>
</dbReference>
<comment type="caution">
    <text evidence="3">The sequence shown here is derived from an EMBL/GenBank/DDBJ whole genome shotgun (WGS) entry which is preliminary data.</text>
</comment>
<reference evidence="3" key="1">
    <citation type="submission" date="2021-10" db="EMBL/GenBank/DDBJ databases">
        <title>De novo Genome Assembly of Clathrus columnatus (Basidiomycota, Fungi) Using Illumina and Nanopore Sequence Data.</title>
        <authorList>
            <person name="Ogiso-Tanaka E."/>
            <person name="Itagaki H."/>
            <person name="Hosoya T."/>
            <person name="Hosaka K."/>
        </authorList>
    </citation>
    <scope>NUCLEOTIDE SEQUENCE</scope>
    <source>
        <strain evidence="3">MO-923</strain>
    </source>
</reference>
<feature type="domain" description="Vps53 N-terminal" evidence="2">
    <location>
        <begin position="108"/>
        <end position="501"/>
    </location>
</feature>
<organism evidence="3 4">
    <name type="scientific">Clathrus columnatus</name>
    <dbReference type="NCBI Taxonomy" id="1419009"/>
    <lineage>
        <taxon>Eukaryota</taxon>
        <taxon>Fungi</taxon>
        <taxon>Dikarya</taxon>
        <taxon>Basidiomycota</taxon>
        <taxon>Agaricomycotina</taxon>
        <taxon>Agaricomycetes</taxon>
        <taxon>Phallomycetidae</taxon>
        <taxon>Phallales</taxon>
        <taxon>Clathraceae</taxon>
        <taxon>Clathrus</taxon>
    </lineage>
</organism>
<dbReference type="GO" id="GO:0000938">
    <property type="term" value="C:GARP complex"/>
    <property type="evidence" value="ECO:0007669"/>
    <property type="project" value="InterPro"/>
</dbReference>
<keyword evidence="4" id="KW-1185">Reference proteome</keyword>
<protein>
    <recommendedName>
        <fullName evidence="2">Vps53 N-terminal domain-containing protein</fullName>
    </recommendedName>
</protein>
<evidence type="ECO:0000259" key="2">
    <source>
        <dbReference type="Pfam" id="PF04100"/>
    </source>
</evidence>